<comment type="caution">
    <text evidence="2">The sequence shown here is derived from an EMBL/GenBank/DDBJ whole genome shotgun (WGS) entry which is preliminary data.</text>
</comment>
<accession>A0A2P6PEH0</accession>
<evidence type="ECO:0000256" key="1">
    <source>
        <dbReference type="SAM" id="Phobius"/>
    </source>
</evidence>
<dbReference type="Gramene" id="PRQ20327">
    <property type="protein sequence ID" value="PRQ20327"/>
    <property type="gene ID" value="RchiOBHm_Chr7g0226991"/>
</dbReference>
<dbReference type="PANTHER" id="PTHR35313">
    <property type="entry name" value="NO EXINE FORMATION 1"/>
    <property type="match status" value="1"/>
</dbReference>
<dbReference type="EMBL" id="PDCK01000045">
    <property type="protein sequence ID" value="PRQ20327.1"/>
    <property type="molecule type" value="Genomic_DNA"/>
</dbReference>
<evidence type="ECO:0000313" key="3">
    <source>
        <dbReference type="Proteomes" id="UP000238479"/>
    </source>
</evidence>
<keyword evidence="1" id="KW-0812">Transmembrane</keyword>
<reference evidence="2 3" key="1">
    <citation type="journal article" date="2018" name="Nat. Genet.">
        <title>The Rosa genome provides new insights in the design of modern roses.</title>
        <authorList>
            <person name="Bendahmane M."/>
        </authorList>
    </citation>
    <scope>NUCLEOTIDE SEQUENCE [LARGE SCALE GENOMIC DNA]</scope>
    <source>
        <strain evidence="3">cv. Old Blush</strain>
    </source>
</reference>
<dbReference type="PANTHER" id="PTHR35313:SF1">
    <property type="entry name" value="NO EXINE FORMATION 1"/>
    <property type="match status" value="1"/>
</dbReference>
<keyword evidence="1" id="KW-0472">Membrane</keyword>
<feature type="transmembrane region" description="Helical" evidence="1">
    <location>
        <begin position="40"/>
        <end position="61"/>
    </location>
</feature>
<dbReference type="STRING" id="74649.A0A2P6PEH0"/>
<keyword evidence="3" id="KW-1185">Reference proteome</keyword>
<name>A0A2P6PEH0_ROSCH</name>
<evidence type="ECO:0000313" key="2">
    <source>
        <dbReference type="EMBL" id="PRQ20327.1"/>
    </source>
</evidence>
<organism evidence="2 3">
    <name type="scientific">Rosa chinensis</name>
    <name type="common">China rose</name>
    <dbReference type="NCBI Taxonomy" id="74649"/>
    <lineage>
        <taxon>Eukaryota</taxon>
        <taxon>Viridiplantae</taxon>
        <taxon>Streptophyta</taxon>
        <taxon>Embryophyta</taxon>
        <taxon>Tracheophyta</taxon>
        <taxon>Spermatophyta</taxon>
        <taxon>Magnoliopsida</taxon>
        <taxon>eudicotyledons</taxon>
        <taxon>Gunneridae</taxon>
        <taxon>Pentapetalae</taxon>
        <taxon>rosids</taxon>
        <taxon>fabids</taxon>
        <taxon>Rosales</taxon>
        <taxon>Rosaceae</taxon>
        <taxon>Rosoideae</taxon>
        <taxon>Rosoideae incertae sedis</taxon>
        <taxon>Rosa</taxon>
    </lineage>
</organism>
<protein>
    <submittedName>
        <fullName evidence="2">Uncharacterized protein</fullName>
    </submittedName>
</protein>
<proteinExistence type="predicted"/>
<keyword evidence="1" id="KW-1133">Transmembrane helix</keyword>
<sequence>MQTWQGYTHAGVVSLSVWFCRETIFEALQRWNGRAPSDGLLLGFCIVLMGLACVPIVALHFSHVLVSREGPGWTIHECIYECQDIKWERRGNNQYTQADQVRNEWGKFVVNTCA</sequence>
<gene>
    <name evidence="2" type="ORF">RchiOBHm_Chr7g0226991</name>
</gene>
<dbReference type="Proteomes" id="UP000238479">
    <property type="component" value="Chromosome 7"/>
</dbReference>
<dbReference type="AlphaFoldDB" id="A0A2P6PEH0"/>